<evidence type="ECO:0000256" key="4">
    <source>
        <dbReference type="ARBA" id="ARBA00022801"/>
    </source>
</evidence>
<gene>
    <name evidence="8" type="ORF">LTR97_008534</name>
</gene>
<protein>
    <recommendedName>
        <fullName evidence="3">pectinesterase</fullName>
        <ecNumber evidence="3">3.1.1.11</ecNumber>
    </recommendedName>
</protein>
<feature type="domain" description="Pectinesterase catalytic" evidence="7">
    <location>
        <begin position="168"/>
        <end position="364"/>
    </location>
</feature>
<comment type="pathway">
    <text evidence="1">Glycan metabolism; pectin degradation; 2-dehydro-3-deoxy-D-gluconate from pectin: step 1/5.</text>
</comment>
<evidence type="ECO:0000256" key="5">
    <source>
        <dbReference type="ARBA" id="ARBA00023085"/>
    </source>
</evidence>
<evidence type="ECO:0000256" key="2">
    <source>
        <dbReference type="ARBA" id="ARBA00008891"/>
    </source>
</evidence>
<organism evidence="8 9">
    <name type="scientific">Elasticomyces elasticus</name>
    <dbReference type="NCBI Taxonomy" id="574655"/>
    <lineage>
        <taxon>Eukaryota</taxon>
        <taxon>Fungi</taxon>
        <taxon>Dikarya</taxon>
        <taxon>Ascomycota</taxon>
        <taxon>Pezizomycotina</taxon>
        <taxon>Dothideomycetes</taxon>
        <taxon>Dothideomycetidae</taxon>
        <taxon>Mycosphaerellales</taxon>
        <taxon>Teratosphaeriaceae</taxon>
        <taxon>Elasticomyces</taxon>
    </lineage>
</organism>
<accession>A0AAN7W7Y7</accession>
<dbReference type="EC" id="3.1.1.11" evidence="3"/>
<dbReference type="PANTHER" id="PTHR31321">
    <property type="entry name" value="ACYL-COA THIOESTER HYDROLASE YBHC-RELATED"/>
    <property type="match status" value="1"/>
</dbReference>
<dbReference type="Proteomes" id="UP001310594">
    <property type="component" value="Unassembled WGS sequence"/>
</dbReference>
<evidence type="ECO:0000313" key="8">
    <source>
        <dbReference type="EMBL" id="KAK5696114.1"/>
    </source>
</evidence>
<feature type="chain" id="PRO_5042834768" description="pectinesterase" evidence="6">
    <location>
        <begin position="27"/>
        <end position="392"/>
    </location>
</feature>
<evidence type="ECO:0000313" key="9">
    <source>
        <dbReference type="Proteomes" id="UP001310594"/>
    </source>
</evidence>
<dbReference type="InterPro" id="IPR000070">
    <property type="entry name" value="Pectinesterase_cat"/>
</dbReference>
<name>A0AAN7W7Y7_9PEZI</name>
<dbReference type="EMBL" id="JAVRQU010000013">
    <property type="protein sequence ID" value="KAK5696114.1"/>
    <property type="molecule type" value="Genomic_DNA"/>
</dbReference>
<dbReference type="PANTHER" id="PTHR31321:SF137">
    <property type="entry name" value="PECTIN METHYL ESTERASE (EUROFUNG)"/>
    <property type="match status" value="1"/>
</dbReference>
<keyword evidence="5" id="KW-0063">Aspartyl esterase</keyword>
<dbReference type="InterPro" id="IPR011050">
    <property type="entry name" value="Pectin_lyase_fold/virulence"/>
</dbReference>
<dbReference type="AlphaFoldDB" id="A0AAN7W7Y7"/>
<dbReference type="Gene3D" id="2.160.20.10">
    <property type="entry name" value="Single-stranded right-handed beta-helix, Pectin lyase-like"/>
    <property type="match status" value="1"/>
</dbReference>
<sequence length="392" mass="42321">MAATKTLRASLLALLLLLLCASSASAYSRRACQAPTRNPLAGCPHGTLLVGPAQKYTSVQAAVLSLGNTTTAATILILPGNYTEQVNVTRQGPLTLLGQTSHPNDATKNNVNIIWHNATGTATTGTYDNAYTSVLTIAPTFNASATGSGPSGTPVEAGTPFGNYNFRVYNLNFINDYLPYSAGPSLALSMSYANAGFYYSQFLSYQDTVYVGKLGNAYMYSCIVGGQTDFFYGFGTLWVTDSQVKLRGCGGGITAWKGSNTTFVNHYGVYIHNGVVEKANSTLNITHQCALGRPWNAQHRSIFANNYLDDSIRPSGYIQWSATDPRVNANTTMAEYKDFGPGFNVTGRLEASNITIEMTPEQYAPYDRPAKVFQYPTGEFGNVAWIDQHPQA</sequence>
<evidence type="ECO:0000259" key="7">
    <source>
        <dbReference type="Pfam" id="PF01095"/>
    </source>
</evidence>
<dbReference type="GO" id="GO:0042545">
    <property type="term" value="P:cell wall modification"/>
    <property type="evidence" value="ECO:0007669"/>
    <property type="project" value="InterPro"/>
</dbReference>
<reference evidence="8" key="1">
    <citation type="submission" date="2023-08" db="EMBL/GenBank/DDBJ databases">
        <title>Black Yeasts Isolated from many extreme environments.</title>
        <authorList>
            <person name="Coleine C."/>
            <person name="Stajich J.E."/>
            <person name="Selbmann L."/>
        </authorList>
    </citation>
    <scope>NUCLEOTIDE SEQUENCE</scope>
    <source>
        <strain evidence="8">CCFEE 5810</strain>
    </source>
</reference>
<evidence type="ECO:0000256" key="1">
    <source>
        <dbReference type="ARBA" id="ARBA00005184"/>
    </source>
</evidence>
<keyword evidence="4" id="KW-0378">Hydrolase</keyword>
<dbReference type="SUPFAM" id="SSF51126">
    <property type="entry name" value="Pectin lyase-like"/>
    <property type="match status" value="1"/>
</dbReference>
<proteinExistence type="inferred from homology"/>
<keyword evidence="6" id="KW-0732">Signal</keyword>
<evidence type="ECO:0000256" key="3">
    <source>
        <dbReference type="ARBA" id="ARBA00013229"/>
    </source>
</evidence>
<dbReference type="GO" id="GO:0045490">
    <property type="term" value="P:pectin catabolic process"/>
    <property type="evidence" value="ECO:0007669"/>
    <property type="project" value="TreeGrafter"/>
</dbReference>
<dbReference type="GO" id="GO:0030599">
    <property type="term" value="F:pectinesterase activity"/>
    <property type="evidence" value="ECO:0007669"/>
    <property type="project" value="UniProtKB-EC"/>
</dbReference>
<comment type="caution">
    <text evidence="8">The sequence shown here is derived from an EMBL/GenBank/DDBJ whole genome shotgun (WGS) entry which is preliminary data.</text>
</comment>
<dbReference type="InterPro" id="IPR012334">
    <property type="entry name" value="Pectin_lyas_fold"/>
</dbReference>
<dbReference type="Pfam" id="PF01095">
    <property type="entry name" value="Pectinesterase"/>
    <property type="match status" value="1"/>
</dbReference>
<comment type="similarity">
    <text evidence="2">Belongs to the pectinesterase family.</text>
</comment>
<feature type="signal peptide" evidence="6">
    <location>
        <begin position="1"/>
        <end position="26"/>
    </location>
</feature>
<evidence type="ECO:0000256" key="6">
    <source>
        <dbReference type="SAM" id="SignalP"/>
    </source>
</evidence>